<dbReference type="PANTHER" id="PTHR36842:SF1">
    <property type="entry name" value="PROTEIN TOLB"/>
    <property type="match status" value="1"/>
</dbReference>
<protein>
    <submittedName>
        <fullName evidence="6">WD40 repeat protein</fullName>
    </submittedName>
</protein>
<keyword evidence="7" id="KW-1185">Reference proteome</keyword>
<keyword evidence="4" id="KW-0812">Transmembrane</keyword>
<evidence type="ECO:0000313" key="7">
    <source>
        <dbReference type="Proteomes" id="UP000295293"/>
    </source>
</evidence>
<name>A0A4R6Z4R9_9GAMM</name>
<dbReference type="SMART" id="SM00862">
    <property type="entry name" value="Trans_reg_C"/>
    <property type="match status" value="1"/>
</dbReference>
<dbReference type="InterPro" id="IPR016032">
    <property type="entry name" value="Sig_transdc_resp-reg_C-effctor"/>
</dbReference>
<feature type="domain" description="OmpR/PhoB-type" evidence="5">
    <location>
        <begin position="12"/>
        <end position="110"/>
    </location>
</feature>
<dbReference type="GO" id="GO:0003677">
    <property type="term" value="F:DNA binding"/>
    <property type="evidence" value="ECO:0007669"/>
    <property type="project" value="UniProtKB-UniRule"/>
</dbReference>
<dbReference type="GO" id="GO:0006355">
    <property type="term" value="P:regulation of DNA-templated transcription"/>
    <property type="evidence" value="ECO:0007669"/>
    <property type="project" value="InterPro"/>
</dbReference>
<gene>
    <name evidence="6" type="ORF">DFR29_103224</name>
</gene>
<dbReference type="CDD" id="cd00383">
    <property type="entry name" value="trans_reg_C"/>
    <property type="match status" value="1"/>
</dbReference>
<dbReference type="Pfam" id="PF00486">
    <property type="entry name" value="Trans_reg_C"/>
    <property type="match status" value="1"/>
</dbReference>
<evidence type="ECO:0000256" key="3">
    <source>
        <dbReference type="PROSITE-ProRule" id="PRU01091"/>
    </source>
</evidence>
<dbReference type="SUPFAM" id="SSF50993">
    <property type="entry name" value="Peptidase/esterase 'gauge' domain"/>
    <property type="match status" value="1"/>
</dbReference>
<dbReference type="PROSITE" id="PS51755">
    <property type="entry name" value="OMPR_PHOB"/>
    <property type="match status" value="1"/>
</dbReference>
<dbReference type="InterPro" id="IPR011659">
    <property type="entry name" value="WD40"/>
</dbReference>
<evidence type="ECO:0000313" key="6">
    <source>
        <dbReference type="EMBL" id="TDR46688.1"/>
    </source>
</evidence>
<keyword evidence="2 3" id="KW-0238">DNA-binding</keyword>
<keyword evidence="4" id="KW-1133">Transmembrane helix</keyword>
<reference evidence="6 7" key="1">
    <citation type="submission" date="2019-03" db="EMBL/GenBank/DDBJ databases">
        <title>Genomic Encyclopedia of Type Strains, Phase IV (KMG-IV): sequencing the most valuable type-strain genomes for metagenomic binning, comparative biology and taxonomic classification.</title>
        <authorList>
            <person name="Goeker M."/>
        </authorList>
    </citation>
    <scope>NUCLEOTIDE SEQUENCE [LARGE SCALE GENOMIC DNA]</scope>
    <source>
        <strain evidence="6 7">DSM 21667</strain>
    </source>
</reference>
<accession>A0A4R6Z4R9</accession>
<dbReference type="InterPro" id="IPR001867">
    <property type="entry name" value="OmpR/PhoB-type_DNA-bd"/>
</dbReference>
<comment type="similarity">
    <text evidence="1">Belongs to the TolB family.</text>
</comment>
<evidence type="ECO:0000256" key="2">
    <source>
        <dbReference type="ARBA" id="ARBA00023125"/>
    </source>
</evidence>
<organism evidence="6 7">
    <name type="scientific">Tahibacter aquaticus</name>
    <dbReference type="NCBI Taxonomy" id="520092"/>
    <lineage>
        <taxon>Bacteria</taxon>
        <taxon>Pseudomonadati</taxon>
        <taxon>Pseudomonadota</taxon>
        <taxon>Gammaproteobacteria</taxon>
        <taxon>Lysobacterales</taxon>
        <taxon>Rhodanobacteraceae</taxon>
        <taxon>Tahibacter</taxon>
    </lineage>
</organism>
<dbReference type="GO" id="GO:0000160">
    <property type="term" value="P:phosphorelay signal transduction system"/>
    <property type="evidence" value="ECO:0007669"/>
    <property type="project" value="InterPro"/>
</dbReference>
<dbReference type="PANTHER" id="PTHR36842">
    <property type="entry name" value="PROTEIN TOLB HOMOLOG"/>
    <property type="match status" value="1"/>
</dbReference>
<evidence type="ECO:0000256" key="1">
    <source>
        <dbReference type="ARBA" id="ARBA00009820"/>
    </source>
</evidence>
<sequence length="723" mass="78409">MRSEAIADASLRRVLCIAGRRVDVGALRVNAEGESQRITPKAIGVLLELAREPGVTRTRDDLLQRVWCGRAGDGDVLTQAVKELRRVFGDDPALPHLIETVPRLGYRLLAPVEWQDPQSASNDLPIAEIPRDVPDAAAPAAPRQPLISPNRSSLALLALAMLSLVLILVLALREWQLREHANTLALTTPVPLLLTADPGAESTPRLSPDGARLAYVARDADSGRQRIHVRGVGASSTFFPTSGNGEESWPVWSADGALLAFQRNRDGHCELLTVDALGGVERERGSCGKGLFESFDWSPDGRSFAVASFAAPGTARLALRSVENGEPLPFDYAHDAAQHDLAPHFSPDGSQIAFRRGLSPYSDLYVVAASGGPVRRLTQVSAQIRGFDWLADGSGLVFASNHAGASALYRVGLADTRVTALGVAPAQMPDVAAYGAALVYEVPRARTVMQGLLLDAAVPEPAELTPSTGSDTAAVLSPDGNRVLFVSDRSGSPQLWLFDALARQSYALTQGVGDLFLYPQWNASGSRVLVTRRRDGRGELLEIDLDSQTQHLVSQPSLDVRFATYANRRGYLVVAAAAQGTRLLRLAEAQQPGELLRENVATLERDLRAERIYYSRLDGAGIHELREAGGAPDDPLVARDSPRFAWQVRSGVLWFFDSGADDDEIVLRRRSLADGEEGIAWRTRDSFDHRAFDLSLDSRRLVLIRAMRNDTDIALLRIAVAAR</sequence>
<dbReference type="Gene3D" id="2.120.10.30">
    <property type="entry name" value="TolB, C-terminal domain"/>
    <property type="match status" value="3"/>
</dbReference>
<dbReference type="Proteomes" id="UP000295293">
    <property type="component" value="Unassembled WGS sequence"/>
</dbReference>
<proteinExistence type="inferred from homology"/>
<dbReference type="InterPro" id="IPR011042">
    <property type="entry name" value="6-blade_b-propeller_TolB-like"/>
</dbReference>
<dbReference type="RefSeq" id="WP_166653923.1">
    <property type="nucleotide sequence ID" value="NZ_SNZH01000003.1"/>
</dbReference>
<keyword evidence="4" id="KW-0472">Membrane</keyword>
<dbReference type="SUPFAM" id="SSF46894">
    <property type="entry name" value="C-terminal effector domain of the bipartite response regulators"/>
    <property type="match status" value="1"/>
</dbReference>
<dbReference type="Pfam" id="PF07676">
    <property type="entry name" value="PD40"/>
    <property type="match status" value="5"/>
</dbReference>
<dbReference type="InterPro" id="IPR036388">
    <property type="entry name" value="WH-like_DNA-bd_sf"/>
</dbReference>
<dbReference type="EMBL" id="SNZH01000003">
    <property type="protein sequence ID" value="TDR46688.1"/>
    <property type="molecule type" value="Genomic_DNA"/>
</dbReference>
<evidence type="ECO:0000259" key="5">
    <source>
        <dbReference type="PROSITE" id="PS51755"/>
    </source>
</evidence>
<dbReference type="Gene3D" id="1.10.10.10">
    <property type="entry name" value="Winged helix-like DNA-binding domain superfamily/Winged helix DNA-binding domain"/>
    <property type="match status" value="1"/>
</dbReference>
<dbReference type="AlphaFoldDB" id="A0A4R6Z4R9"/>
<feature type="transmembrane region" description="Helical" evidence="4">
    <location>
        <begin position="153"/>
        <end position="172"/>
    </location>
</feature>
<evidence type="ECO:0000256" key="4">
    <source>
        <dbReference type="SAM" id="Phobius"/>
    </source>
</evidence>
<feature type="DNA-binding region" description="OmpR/PhoB-type" evidence="3">
    <location>
        <begin position="12"/>
        <end position="110"/>
    </location>
</feature>
<dbReference type="SUPFAM" id="SSF82171">
    <property type="entry name" value="DPP6 N-terminal domain-like"/>
    <property type="match status" value="1"/>
</dbReference>
<comment type="caution">
    <text evidence="6">The sequence shown here is derived from an EMBL/GenBank/DDBJ whole genome shotgun (WGS) entry which is preliminary data.</text>
</comment>